<proteinExistence type="inferred from homology"/>
<comment type="similarity">
    <text evidence="11">Belongs to the ribF family.</text>
</comment>
<dbReference type="EC" id="2.7.7.2" evidence="11"/>
<evidence type="ECO:0000313" key="14">
    <source>
        <dbReference type="Proteomes" id="UP001501459"/>
    </source>
</evidence>
<gene>
    <name evidence="13" type="ORF">GCM10008983_16790</name>
</gene>
<accession>A0ABN0ZA59</accession>
<evidence type="ECO:0000313" key="13">
    <source>
        <dbReference type="EMBL" id="GAA0440405.1"/>
    </source>
</evidence>
<dbReference type="PIRSF" id="PIRSF004491">
    <property type="entry name" value="FAD_Synth"/>
    <property type="match status" value="1"/>
</dbReference>
<keyword evidence="6 11" id="KW-0548">Nucleotidyltransferase</keyword>
<sequence length="272" mass="30971">MQIVYLSHPIEQAFTNEQVMAIGFFDGIHLGHQELLHHAKQVAEEKKILFTAMTFSPHPDEIIKGDKNRKYLTPLPQKIKKMAEYGVEKLYVVTFDKRFASLPPIEFINHYIIGTHSKHVVVGFDFTFGFKARGDTQFLRDKSQSCGYELSVIDKKTYMGEKISSTLLRELLMEGKVASIPHYLGENYCVNANVTRENGDFVTVAASERYLLPSHGEYYVNIIVGESVYNGVFYRNKLTENECLVNDSGIKQGTELTIEFLEKVHVESMVSS</sequence>
<organism evidence="13 14">
    <name type="scientific">Lentibacillus halophilus</name>
    <dbReference type="NCBI Taxonomy" id="295065"/>
    <lineage>
        <taxon>Bacteria</taxon>
        <taxon>Bacillati</taxon>
        <taxon>Bacillota</taxon>
        <taxon>Bacilli</taxon>
        <taxon>Bacillales</taxon>
        <taxon>Bacillaceae</taxon>
        <taxon>Lentibacillus</taxon>
    </lineage>
</organism>
<comment type="catalytic activity">
    <reaction evidence="10 11">
        <text>FMN + ATP + H(+) = FAD + diphosphate</text>
        <dbReference type="Rhea" id="RHEA:17237"/>
        <dbReference type="ChEBI" id="CHEBI:15378"/>
        <dbReference type="ChEBI" id="CHEBI:30616"/>
        <dbReference type="ChEBI" id="CHEBI:33019"/>
        <dbReference type="ChEBI" id="CHEBI:57692"/>
        <dbReference type="ChEBI" id="CHEBI:58210"/>
        <dbReference type="EC" id="2.7.7.2"/>
    </reaction>
</comment>
<keyword evidence="11" id="KW-0418">Kinase</keyword>
<dbReference type="EC" id="2.7.1.26" evidence="11"/>
<dbReference type="EMBL" id="BAAADM010000041">
    <property type="protein sequence ID" value="GAA0440405.1"/>
    <property type="molecule type" value="Genomic_DNA"/>
</dbReference>
<comment type="catalytic activity">
    <reaction evidence="11">
        <text>riboflavin + ATP = FMN + ADP + H(+)</text>
        <dbReference type="Rhea" id="RHEA:14357"/>
        <dbReference type="ChEBI" id="CHEBI:15378"/>
        <dbReference type="ChEBI" id="CHEBI:30616"/>
        <dbReference type="ChEBI" id="CHEBI:57986"/>
        <dbReference type="ChEBI" id="CHEBI:58210"/>
        <dbReference type="ChEBI" id="CHEBI:456216"/>
        <dbReference type="EC" id="2.7.1.26"/>
    </reaction>
</comment>
<dbReference type="Gene3D" id="3.40.50.620">
    <property type="entry name" value="HUPs"/>
    <property type="match status" value="1"/>
</dbReference>
<dbReference type="SUPFAM" id="SSF52374">
    <property type="entry name" value="Nucleotidylyl transferase"/>
    <property type="match status" value="1"/>
</dbReference>
<keyword evidence="5 11" id="KW-0808">Transferase</keyword>
<keyword evidence="7 11" id="KW-0547">Nucleotide-binding</keyword>
<evidence type="ECO:0000256" key="6">
    <source>
        <dbReference type="ARBA" id="ARBA00022695"/>
    </source>
</evidence>
<comment type="pathway">
    <text evidence="2 11">Cofactor biosynthesis; FMN biosynthesis; FMN from riboflavin (ATP route): step 1/1.</text>
</comment>
<keyword evidence="4 11" id="KW-0288">FMN</keyword>
<keyword evidence="8 11" id="KW-0274">FAD</keyword>
<dbReference type="RefSeq" id="WP_343752393.1">
    <property type="nucleotide sequence ID" value="NZ_BAAADM010000041.1"/>
</dbReference>
<dbReference type="CDD" id="cd02064">
    <property type="entry name" value="FAD_synthetase_N"/>
    <property type="match status" value="1"/>
</dbReference>
<evidence type="ECO:0000256" key="3">
    <source>
        <dbReference type="ARBA" id="ARBA00022630"/>
    </source>
</evidence>
<keyword evidence="14" id="KW-1185">Reference proteome</keyword>
<dbReference type="Pfam" id="PF06574">
    <property type="entry name" value="FAD_syn"/>
    <property type="match status" value="1"/>
</dbReference>
<feature type="domain" description="FAD synthetase" evidence="12">
    <location>
        <begin position="14"/>
        <end position="166"/>
    </location>
</feature>
<evidence type="ECO:0000256" key="10">
    <source>
        <dbReference type="ARBA" id="ARBA00049494"/>
    </source>
</evidence>
<comment type="pathway">
    <text evidence="1 11">Cofactor biosynthesis; FAD biosynthesis; FAD from FMN: step 1/1.</text>
</comment>
<dbReference type="PANTHER" id="PTHR22749:SF6">
    <property type="entry name" value="RIBOFLAVIN KINASE"/>
    <property type="match status" value="1"/>
</dbReference>
<name>A0ABN0ZA59_9BACI</name>
<keyword evidence="9 11" id="KW-0067">ATP-binding</keyword>
<dbReference type="InterPro" id="IPR015864">
    <property type="entry name" value="FAD_synthase"/>
</dbReference>
<evidence type="ECO:0000256" key="11">
    <source>
        <dbReference type="PIRNR" id="PIRNR004491"/>
    </source>
</evidence>
<dbReference type="NCBIfam" id="TIGR00125">
    <property type="entry name" value="cyt_tran_rel"/>
    <property type="match status" value="1"/>
</dbReference>
<protein>
    <recommendedName>
        <fullName evidence="11">Riboflavin biosynthesis protein</fullName>
    </recommendedName>
    <domain>
        <recommendedName>
            <fullName evidence="11">Riboflavin kinase</fullName>
            <ecNumber evidence="11">2.7.1.26</ecNumber>
        </recommendedName>
        <alternativeName>
            <fullName evidence="11">Flavokinase</fullName>
        </alternativeName>
    </domain>
    <domain>
        <recommendedName>
            <fullName evidence="11">FMN adenylyltransferase</fullName>
            <ecNumber evidence="11">2.7.7.2</ecNumber>
        </recommendedName>
        <alternativeName>
            <fullName evidence="11">FAD pyrophosphorylase</fullName>
        </alternativeName>
        <alternativeName>
            <fullName evidence="11">FAD synthase</fullName>
        </alternativeName>
    </domain>
</protein>
<evidence type="ECO:0000256" key="2">
    <source>
        <dbReference type="ARBA" id="ARBA00005201"/>
    </source>
</evidence>
<evidence type="ECO:0000256" key="1">
    <source>
        <dbReference type="ARBA" id="ARBA00004726"/>
    </source>
</evidence>
<reference evidence="13 14" key="1">
    <citation type="journal article" date="2019" name="Int. J. Syst. Evol. Microbiol.">
        <title>The Global Catalogue of Microorganisms (GCM) 10K type strain sequencing project: providing services to taxonomists for standard genome sequencing and annotation.</title>
        <authorList>
            <consortium name="The Broad Institute Genomics Platform"/>
            <consortium name="The Broad Institute Genome Sequencing Center for Infectious Disease"/>
            <person name="Wu L."/>
            <person name="Ma J."/>
        </authorList>
    </citation>
    <scope>NUCLEOTIDE SEQUENCE [LARGE SCALE GENOMIC DNA]</scope>
    <source>
        <strain evidence="13 14">JCM 12149</strain>
    </source>
</reference>
<evidence type="ECO:0000256" key="5">
    <source>
        <dbReference type="ARBA" id="ARBA00022679"/>
    </source>
</evidence>
<dbReference type="InterPro" id="IPR004821">
    <property type="entry name" value="Cyt_trans-like"/>
</dbReference>
<comment type="caution">
    <text evidence="13">The sequence shown here is derived from an EMBL/GenBank/DDBJ whole genome shotgun (WGS) entry which is preliminary data.</text>
</comment>
<evidence type="ECO:0000259" key="12">
    <source>
        <dbReference type="Pfam" id="PF06574"/>
    </source>
</evidence>
<dbReference type="InterPro" id="IPR023468">
    <property type="entry name" value="Riboflavin_kinase"/>
</dbReference>
<dbReference type="Proteomes" id="UP001501459">
    <property type="component" value="Unassembled WGS sequence"/>
</dbReference>
<evidence type="ECO:0000256" key="7">
    <source>
        <dbReference type="ARBA" id="ARBA00022741"/>
    </source>
</evidence>
<evidence type="ECO:0000256" key="4">
    <source>
        <dbReference type="ARBA" id="ARBA00022643"/>
    </source>
</evidence>
<dbReference type="InterPro" id="IPR014729">
    <property type="entry name" value="Rossmann-like_a/b/a_fold"/>
</dbReference>
<evidence type="ECO:0000256" key="8">
    <source>
        <dbReference type="ARBA" id="ARBA00022827"/>
    </source>
</evidence>
<dbReference type="PANTHER" id="PTHR22749">
    <property type="entry name" value="RIBOFLAVIN KINASE/FMN ADENYLYLTRANSFERASE"/>
    <property type="match status" value="1"/>
</dbReference>
<evidence type="ECO:0000256" key="9">
    <source>
        <dbReference type="ARBA" id="ARBA00022840"/>
    </source>
</evidence>
<dbReference type="InterPro" id="IPR002606">
    <property type="entry name" value="Riboflavin_kinase_bac"/>
</dbReference>
<keyword evidence="3 11" id="KW-0285">Flavoprotein</keyword>